<sequence length="548" mass="56330">MSDQHTGAPGYGEPEYLGGAAAPATEPGAEGASRSGPRWGLVAGAGAGVVAVVAAGGFGLAQLLSGSGSPADAVPANALAYVSVDLDPSASQKIAAIQMLRKFPALKEEMGLDARDDVRKWFFEDVLDDGCKGVTYEADVAPWIGNRMALAAVPDQGSTVAPLFAVQVTDPDAAAQGVRALADSCGEGEDIGVAFVGDYAVLTEKQADADSYARAAEASALSDDADYRTWTDRIGDPGIVNVYVSAEAPARMTDVAADMAGEAGDDVAPQEQMQKMRQDVVELYRDFEGAAGTLRFDDGTLELAMATKGMPGGVAAVDAPGAPALGDLPASTAAAFTVSFPDNWLQDWMTSMGDLLGGGAAGGGSEDLWKDLEAATGLQLPEDVETLLGDGLRVSVDSSLDTAALDSPDVPTVPIGIRINGDAAEIDRVLDTLLAQVPAGELDELKRTSGDGYVVLGLDQAYVDTLTSGGGGLADDPSFRAVVPEADRVSGGVFVNFDAGDWATRVAGEMFPDEPEVKANVAPLDALGLSSWLDDDRVQHGSLILSTD</sequence>
<dbReference type="RefSeq" id="WP_129987459.1">
    <property type="nucleotide sequence ID" value="NZ_SDPU01000022.1"/>
</dbReference>
<reference evidence="2 3" key="1">
    <citation type="submission" date="2019-01" db="EMBL/GenBank/DDBJ databases">
        <title>Nocardioides guangzhouensis sp. nov., an actinobacterium isolated from soil.</title>
        <authorList>
            <person name="Fu Y."/>
            <person name="Cai Y."/>
            <person name="Lin Z."/>
            <person name="Chen P."/>
        </authorList>
    </citation>
    <scope>NUCLEOTIDE SEQUENCE [LARGE SCALE GENOMIC DNA]</scope>
    <source>
        <strain evidence="2 3">NBRC 105384</strain>
    </source>
</reference>
<evidence type="ECO:0000256" key="1">
    <source>
        <dbReference type="SAM" id="MobiDB-lite"/>
    </source>
</evidence>
<dbReference type="EMBL" id="SDPU01000022">
    <property type="protein sequence ID" value="RYU11871.1"/>
    <property type="molecule type" value="Genomic_DNA"/>
</dbReference>
<organism evidence="2 3">
    <name type="scientific">Nocardioides iriomotensis</name>
    <dbReference type="NCBI Taxonomy" id="715784"/>
    <lineage>
        <taxon>Bacteria</taxon>
        <taxon>Bacillati</taxon>
        <taxon>Actinomycetota</taxon>
        <taxon>Actinomycetes</taxon>
        <taxon>Propionibacteriales</taxon>
        <taxon>Nocardioidaceae</taxon>
        <taxon>Nocardioides</taxon>
    </lineage>
</organism>
<evidence type="ECO:0000313" key="2">
    <source>
        <dbReference type="EMBL" id="RYU11871.1"/>
    </source>
</evidence>
<dbReference type="AlphaFoldDB" id="A0A4Q5J360"/>
<protein>
    <submittedName>
        <fullName evidence="2">DUF3352 domain-containing protein</fullName>
    </submittedName>
</protein>
<proteinExistence type="predicted"/>
<comment type="caution">
    <text evidence="2">The sequence shown here is derived from an EMBL/GenBank/DDBJ whole genome shotgun (WGS) entry which is preliminary data.</text>
</comment>
<evidence type="ECO:0000313" key="3">
    <source>
        <dbReference type="Proteomes" id="UP000291189"/>
    </source>
</evidence>
<feature type="compositionally biased region" description="Low complexity" evidence="1">
    <location>
        <begin position="18"/>
        <end position="32"/>
    </location>
</feature>
<gene>
    <name evidence="2" type="ORF">ETU37_11455</name>
</gene>
<dbReference type="Proteomes" id="UP000291189">
    <property type="component" value="Unassembled WGS sequence"/>
</dbReference>
<dbReference type="OrthoDB" id="5241887at2"/>
<accession>A0A4Q5J360</accession>
<feature type="region of interest" description="Disordered" evidence="1">
    <location>
        <begin position="1"/>
        <end position="35"/>
    </location>
</feature>
<name>A0A4Q5J360_9ACTN</name>
<dbReference type="Pfam" id="PF11832">
    <property type="entry name" value="DUF3352"/>
    <property type="match status" value="1"/>
</dbReference>
<keyword evidence="3" id="KW-1185">Reference proteome</keyword>
<dbReference type="InterPro" id="IPR021787">
    <property type="entry name" value="DUF3352"/>
</dbReference>